<comment type="similarity">
    <text evidence="1">Belongs to the constitutive coactivator of PPAR-gamma family.</text>
</comment>
<dbReference type="GO" id="GO:0005634">
    <property type="term" value="C:nucleus"/>
    <property type="evidence" value="ECO:0007669"/>
    <property type="project" value="TreeGrafter"/>
</dbReference>
<dbReference type="InterPro" id="IPR026784">
    <property type="entry name" value="Coact_PPARg"/>
</dbReference>
<dbReference type="Gene3D" id="3.40.50.1010">
    <property type="entry name" value="5'-nuclease"/>
    <property type="match status" value="1"/>
</dbReference>
<dbReference type="OMA" id="LWHKQPH"/>
<protein>
    <submittedName>
        <fullName evidence="2">CSON003697 protein</fullName>
    </submittedName>
</protein>
<dbReference type="PANTHER" id="PTHR15976">
    <property type="entry name" value="CONSTITUTIVE COACTIVATOR OF PEROXISOME PROLIFERATOR-ACTIVATED RECEPTOR GAMMA"/>
    <property type="match status" value="1"/>
</dbReference>
<organism evidence="2">
    <name type="scientific">Culicoides sonorensis</name>
    <name type="common">Biting midge</name>
    <dbReference type="NCBI Taxonomy" id="179676"/>
    <lineage>
        <taxon>Eukaryota</taxon>
        <taxon>Metazoa</taxon>
        <taxon>Ecdysozoa</taxon>
        <taxon>Arthropoda</taxon>
        <taxon>Hexapoda</taxon>
        <taxon>Insecta</taxon>
        <taxon>Pterygota</taxon>
        <taxon>Neoptera</taxon>
        <taxon>Endopterygota</taxon>
        <taxon>Diptera</taxon>
        <taxon>Nematocera</taxon>
        <taxon>Chironomoidea</taxon>
        <taxon>Ceratopogonidae</taxon>
        <taxon>Ceratopogoninae</taxon>
        <taxon>Culicoides</taxon>
        <taxon>Monoculicoides</taxon>
    </lineage>
</organism>
<dbReference type="PANTHER" id="PTHR15976:SF16">
    <property type="entry name" value="ASTEROID DOMAIN-CONTAINING PROTEIN"/>
    <property type="match status" value="1"/>
</dbReference>
<name>A0A336LIF8_CULSO</name>
<dbReference type="SUPFAM" id="SSF88723">
    <property type="entry name" value="PIN domain-like"/>
    <property type="match status" value="1"/>
</dbReference>
<sequence>MGVRGLKTFLETIVPDGMKKVQIEQELKEFQNLERKSPLVLIDLQALAYLWSSTDNLTFGMRSNIIIQKANQCFERFKNSGAKLAFFEGGSVHSAKENYFLKDRHESKQMKVEVIRDLESGMGFKQVLQKHRKSLRGLSTIISLLKEVAHKYGTINTPTTGEKHTVMAGYSNTNQVFAIVGNDTNFLIYCGKWRYWNVEEFEFESFMVKQYNAVALRGYLNLTTEQMPLFATLSCNQIIDFEDFKIFHGRNGLKKRYEKVSNFVRQQRYPLHSRDLERITKIVFQGKPNIEEYINKITLSLDSYNWRDTLCQEKESNPFLNQLLNEEWNTHYQILKNFPAIILSSYIDLQEQDFLKPFSELALTILKRHMGILWQHKNNANLRREVYVSTSVSRPVKRILVEAEYPKFEVPPLDKLIFRSIDDCLDKQRYDLLKFIIGPNLDVEKLFSLDDPFIPTVVILYYFVKEAGLEFDEADILLLSVFNVIHKKSRNELEFPKNVSVRAFKIVFLFIKFQRMVLPIFASLGFKHLAKHVPFDGLYFHILWQEWHEMDENHKGFQRESINKLRLYDD</sequence>
<dbReference type="EMBL" id="UFQT01000016">
    <property type="protein sequence ID" value="SSX17842.1"/>
    <property type="molecule type" value="Genomic_DNA"/>
</dbReference>
<accession>A0A336LIF8</accession>
<dbReference type="InterPro" id="IPR029060">
    <property type="entry name" value="PIN-like_dom_sf"/>
</dbReference>
<evidence type="ECO:0000313" key="2">
    <source>
        <dbReference type="EMBL" id="SSX17842.1"/>
    </source>
</evidence>
<gene>
    <name evidence="2" type="primary">CSON003697</name>
</gene>
<evidence type="ECO:0000256" key="1">
    <source>
        <dbReference type="ARBA" id="ARBA00009495"/>
    </source>
</evidence>
<dbReference type="VEuPathDB" id="VectorBase:CSON003697"/>
<proteinExistence type="inferred from homology"/>
<reference evidence="2" key="1">
    <citation type="submission" date="2018-07" db="EMBL/GenBank/DDBJ databases">
        <authorList>
            <person name="Quirk P.G."/>
            <person name="Krulwich T.A."/>
        </authorList>
    </citation>
    <scope>NUCLEOTIDE SEQUENCE</scope>
</reference>
<dbReference type="AlphaFoldDB" id="A0A336LIF8"/>